<dbReference type="HOGENOM" id="CLU_1904544_0_0_11"/>
<evidence type="ECO:0000313" key="2">
    <source>
        <dbReference type="EMBL" id="AFR05895.1"/>
    </source>
</evidence>
<evidence type="ECO:0000313" key="3">
    <source>
        <dbReference type="Proteomes" id="UP000003779"/>
    </source>
</evidence>
<dbReference type="EMBL" id="CP003788">
    <property type="protein sequence ID" value="AFR05895.1"/>
    <property type="molecule type" value="Genomic_DNA"/>
</dbReference>
<sequence>MVPCSPGIHSSPLGSRSAGRPVLSCERPEGTPRVFPAVRTARHPNDNRPTDQLTSGRDETHPTSGRGTAAGEREREPPLLGLLHPPSTRCHPSATGRGSHGPRLSRCDSTHDRCPFVPFSRRVVISTLTEPFT</sequence>
<reference evidence="3" key="2">
    <citation type="submission" date="2012-08" db="EMBL/GenBank/DDBJ databases">
        <title>Whole-genome sequence of Nocardiopsis alba strain ATCC BAA-2165 associated with honeybees.</title>
        <authorList>
            <person name="Qiao J."/>
            <person name="Chen L."/>
            <person name="Li Y."/>
            <person name="Wang J."/>
            <person name="Zhang W."/>
            <person name="Chen S."/>
        </authorList>
    </citation>
    <scope>NUCLEOTIDE SEQUENCE [LARGE SCALE GENOMIC DNA]</scope>
    <source>
        <strain evidence="3">ATCC BAA-2165 / BE74</strain>
    </source>
</reference>
<dbReference type="STRING" id="1205910.B005_3315"/>
<evidence type="ECO:0000256" key="1">
    <source>
        <dbReference type="SAM" id="MobiDB-lite"/>
    </source>
</evidence>
<proteinExistence type="predicted"/>
<dbReference type="AlphaFoldDB" id="J7L396"/>
<protein>
    <submittedName>
        <fullName evidence="2">Uncharacterized protein</fullName>
    </submittedName>
</protein>
<gene>
    <name evidence="2" type="ordered locus">B005_3315</name>
</gene>
<reference evidence="2 3" key="1">
    <citation type="journal article" date="2012" name="J. Bacteriol.">
        <title>Whole-Genome Sequence of Nocardiopsis alba Strain ATCC BAA-2165, Associated with Honeybees.</title>
        <authorList>
            <person name="Qiao J."/>
            <person name="Chen L."/>
            <person name="Li Y."/>
            <person name="Wang J."/>
            <person name="Zhang W."/>
            <person name="Chen S."/>
        </authorList>
    </citation>
    <scope>NUCLEOTIDE SEQUENCE [LARGE SCALE GENOMIC DNA]</scope>
    <source>
        <strain evidence="3">ATCC BAA-2165 / BE74</strain>
    </source>
</reference>
<name>J7L396_NOCAA</name>
<feature type="region of interest" description="Disordered" evidence="1">
    <location>
        <begin position="1"/>
        <end position="111"/>
    </location>
</feature>
<accession>J7L396</accession>
<dbReference type="Proteomes" id="UP000003779">
    <property type="component" value="Chromosome"/>
</dbReference>
<organism evidence="2 3">
    <name type="scientific">Nocardiopsis alba (strain ATCC BAA-2165 / BE74)</name>
    <dbReference type="NCBI Taxonomy" id="1205910"/>
    <lineage>
        <taxon>Bacteria</taxon>
        <taxon>Bacillati</taxon>
        <taxon>Actinomycetota</taxon>
        <taxon>Actinomycetes</taxon>
        <taxon>Streptosporangiales</taxon>
        <taxon>Nocardiopsidaceae</taxon>
        <taxon>Nocardiopsis</taxon>
    </lineage>
</organism>
<dbReference type="KEGG" id="nal:B005_3315"/>
<dbReference type="PATRIC" id="fig|1205910.3.peg.3132"/>